<dbReference type="Proteomes" id="UP001314205">
    <property type="component" value="Unassembled WGS sequence"/>
</dbReference>
<protein>
    <recommendedName>
        <fullName evidence="6">THAP domain-containing protein 9</fullName>
    </recommendedName>
</protein>
<evidence type="ECO:0000259" key="1">
    <source>
        <dbReference type="Pfam" id="PF21787"/>
    </source>
</evidence>
<proteinExistence type="predicted"/>
<evidence type="ECO:0000313" key="5">
    <source>
        <dbReference type="Proteomes" id="UP001314205"/>
    </source>
</evidence>
<dbReference type="PANTHER" id="PTHR47577:SF2">
    <property type="entry name" value="THAP DOMAIN CONTAINING 9"/>
    <property type="match status" value="1"/>
</dbReference>
<organism evidence="4 5">
    <name type="scientific">Parnassius mnemosyne</name>
    <name type="common">clouded apollo</name>
    <dbReference type="NCBI Taxonomy" id="213953"/>
    <lineage>
        <taxon>Eukaryota</taxon>
        <taxon>Metazoa</taxon>
        <taxon>Ecdysozoa</taxon>
        <taxon>Arthropoda</taxon>
        <taxon>Hexapoda</taxon>
        <taxon>Insecta</taxon>
        <taxon>Pterygota</taxon>
        <taxon>Neoptera</taxon>
        <taxon>Endopterygota</taxon>
        <taxon>Lepidoptera</taxon>
        <taxon>Glossata</taxon>
        <taxon>Ditrysia</taxon>
        <taxon>Papilionoidea</taxon>
        <taxon>Papilionidae</taxon>
        <taxon>Parnassiinae</taxon>
        <taxon>Parnassini</taxon>
        <taxon>Parnassius</taxon>
        <taxon>Driopa</taxon>
    </lineage>
</organism>
<dbReference type="Pfam" id="PF21789">
    <property type="entry name" value="TNP-like_RNaseH_C"/>
    <property type="match status" value="1"/>
</dbReference>
<sequence>MFGKIKIREEAEIIGKKHYGYVNVGNDLCGDEVEIAKEILVFMVVAVNGYWKLPIGFLPAKSFTASEKARLLKISLDLLKDANCNVIAITFDGIASNLNMMQYLGASVTTPPYKPYFNRKYIMLFDPCHLIKLIRNYFGDHKVFYDNIGRKIEFKFVQQLHILQKNEGLHLANKLSARHINFRTQKMKVRLAAQLLSRSVAIAIDVCENDLHISEFENSSATVQFLHNVNNIFDIFNSRNLNNLGLKKPLCPSNKADIFQNLDELYEYFQNLRCEDGRFLISTPKRLGFLGFVNNIIALKWIYVNYVEKQDNLKFLPTYKLSQDHLEMFFSAIRSKGGFNNNPSVKNFIPAYKRLICHTEIKISESANCLELEKIAVFSTSTMSSIDKINTSSNYNTIFNELLHSNFSAENEENDLDDVDVLVDNTTSLSQISMMIVAYISGNIMKRINKKIKCDVCVQSCMSSSSKIFHNSLIIKRDYSKKNDGYLTYPSNDVIKLCCSAERYFRENMKRKRMDETIFAKNVLNVIHNNQHLFNDLKCHAFDQDPLDNHIYFLMKSIIELYFDLRLKGE</sequence>
<evidence type="ECO:0008006" key="6">
    <source>
        <dbReference type="Google" id="ProtNLM"/>
    </source>
</evidence>
<comment type="caution">
    <text evidence="4">The sequence shown here is derived from an EMBL/GenBank/DDBJ whole genome shotgun (WGS) entry which is preliminary data.</text>
</comment>
<dbReference type="Pfam" id="PF21788">
    <property type="entry name" value="TNP-like_GBD"/>
    <property type="match status" value="1"/>
</dbReference>
<evidence type="ECO:0000313" key="4">
    <source>
        <dbReference type="EMBL" id="CAK1579043.1"/>
    </source>
</evidence>
<evidence type="ECO:0000259" key="2">
    <source>
        <dbReference type="Pfam" id="PF21788"/>
    </source>
</evidence>
<dbReference type="PANTHER" id="PTHR47577">
    <property type="entry name" value="THAP DOMAIN-CONTAINING PROTEIN 6"/>
    <property type="match status" value="1"/>
</dbReference>
<dbReference type="InterPro" id="IPR048365">
    <property type="entry name" value="TNP-like_RNaseH_N"/>
</dbReference>
<gene>
    <name evidence="4" type="ORF">PARMNEM_LOCUS1046</name>
</gene>
<feature type="domain" description="Transposable element P transposase-like RNase H" evidence="1">
    <location>
        <begin position="1"/>
        <end position="105"/>
    </location>
</feature>
<dbReference type="InterPro" id="IPR048366">
    <property type="entry name" value="TNP-like_GBD"/>
</dbReference>
<name>A0AAV1K7G2_9NEOP</name>
<dbReference type="EMBL" id="CAVLGL010000002">
    <property type="protein sequence ID" value="CAK1579043.1"/>
    <property type="molecule type" value="Genomic_DNA"/>
</dbReference>
<dbReference type="Pfam" id="PF21787">
    <property type="entry name" value="TNP-like_RNaseH_N"/>
    <property type="match status" value="1"/>
</dbReference>
<evidence type="ECO:0000259" key="3">
    <source>
        <dbReference type="Pfam" id="PF21789"/>
    </source>
</evidence>
<dbReference type="InterPro" id="IPR048367">
    <property type="entry name" value="TNP-like_RNaseH_C"/>
</dbReference>
<dbReference type="AlphaFoldDB" id="A0AAV1K7G2"/>
<reference evidence="4 5" key="1">
    <citation type="submission" date="2023-11" db="EMBL/GenBank/DDBJ databases">
        <authorList>
            <person name="Hedman E."/>
            <person name="Englund M."/>
            <person name="Stromberg M."/>
            <person name="Nyberg Akerstrom W."/>
            <person name="Nylinder S."/>
            <person name="Jareborg N."/>
            <person name="Kallberg Y."/>
            <person name="Kronander E."/>
        </authorList>
    </citation>
    <scope>NUCLEOTIDE SEQUENCE [LARGE SCALE GENOMIC DNA]</scope>
</reference>
<feature type="domain" description="Transposable element P transposase-like GTP-binding insertion" evidence="2">
    <location>
        <begin position="128"/>
        <end position="249"/>
    </location>
</feature>
<feature type="domain" description="Transposable element P transposase-like RNase H C-terminal" evidence="3">
    <location>
        <begin position="319"/>
        <end position="353"/>
    </location>
</feature>
<keyword evidence="5" id="KW-1185">Reference proteome</keyword>
<accession>A0AAV1K7G2</accession>